<reference evidence="1 2" key="1">
    <citation type="submission" date="2020-08" db="EMBL/GenBank/DDBJ databases">
        <title>Genomic Encyclopedia of Type Strains, Phase III (KMG-III): the genomes of soil and plant-associated and newly described type strains.</title>
        <authorList>
            <person name="Whitman W."/>
        </authorList>
    </citation>
    <scope>NUCLEOTIDE SEQUENCE [LARGE SCALE GENOMIC DNA]</scope>
    <source>
        <strain evidence="1 2">CECT 8840</strain>
    </source>
</reference>
<dbReference type="AlphaFoldDB" id="A0A7W7VP28"/>
<dbReference type="Proteomes" id="UP000552644">
    <property type="component" value="Unassembled WGS sequence"/>
</dbReference>
<protein>
    <submittedName>
        <fullName evidence="1">Uncharacterized protein</fullName>
    </submittedName>
</protein>
<proteinExistence type="predicted"/>
<evidence type="ECO:0000313" key="1">
    <source>
        <dbReference type="EMBL" id="MBB4917536.1"/>
    </source>
</evidence>
<accession>A0A7W7VP28</accession>
<gene>
    <name evidence="1" type="ORF">FHS44_004644</name>
</gene>
<evidence type="ECO:0000313" key="2">
    <source>
        <dbReference type="Proteomes" id="UP000552644"/>
    </source>
</evidence>
<name>A0A7W7VP28_9ACTN</name>
<dbReference type="EMBL" id="JACHJP010000004">
    <property type="protein sequence ID" value="MBB4917536.1"/>
    <property type="molecule type" value="Genomic_DNA"/>
</dbReference>
<comment type="caution">
    <text evidence="1">The sequence shown here is derived from an EMBL/GenBank/DDBJ whole genome shotgun (WGS) entry which is preliminary data.</text>
</comment>
<organism evidence="1 2">
    <name type="scientific">Streptosporangium saharense</name>
    <dbReference type="NCBI Taxonomy" id="1706840"/>
    <lineage>
        <taxon>Bacteria</taxon>
        <taxon>Bacillati</taxon>
        <taxon>Actinomycetota</taxon>
        <taxon>Actinomycetes</taxon>
        <taxon>Streptosporangiales</taxon>
        <taxon>Streptosporangiaceae</taxon>
        <taxon>Streptosporangium</taxon>
    </lineage>
</organism>
<keyword evidence="2" id="KW-1185">Reference proteome</keyword>
<sequence>MTYKVAWTTERPRDIRSGDFQQLKTRDMELPPVNRVIHEGATSGIHAELRITMPDTWK</sequence>